<dbReference type="EMBL" id="SLUP01000012">
    <property type="protein sequence ID" value="TCL62656.1"/>
    <property type="molecule type" value="Genomic_DNA"/>
</dbReference>
<evidence type="ECO:0000256" key="1">
    <source>
        <dbReference type="SAM" id="Phobius"/>
    </source>
</evidence>
<gene>
    <name evidence="2" type="ORF">EV196_11253</name>
</gene>
<proteinExistence type="predicted"/>
<feature type="transmembrane region" description="Helical" evidence="1">
    <location>
        <begin position="7"/>
        <end position="29"/>
    </location>
</feature>
<keyword evidence="1" id="KW-1133">Transmembrane helix</keyword>
<accession>A0A4R1RAD1</accession>
<dbReference type="Pfam" id="PF20587">
    <property type="entry name" value="DUF6789"/>
    <property type="match status" value="1"/>
</dbReference>
<dbReference type="Proteomes" id="UP000295455">
    <property type="component" value="Unassembled WGS sequence"/>
</dbReference>
<dbReference type="RefSeq" id="WP_132219375.1">
    <property type="nucleotide sequence ID" value="NZ_OX156936.1"/>
</dbReference>
<keyword evidence="3" id="KW-1185">Reference proteome</keyword>
<sequence>MNTFTRAVFAGIIGTIVMTLFMVLGAKMGMPKISPPDMLSSMLGISLTLGWSMHFMIGIIFALSYSYLFGPRVKINNIYFKGITFGIAAFVFAQIMLAIMGTIFPMPIQEGNMVMVIMGSVVGHIVFGVTVALIAGPILATKLNS</sequence>
<name>A0A4R1RAD1_9FLAO</name>
<feature type="transmembrane region" description="Helical" evidence="1">
    <location>
        <begin position="49"/>
        <end position="70"/>
    </location>
</feature>
<feature type="transmembrane region" description="Helical" evidence="1">
    <location>
        <begin position="116"/>
        <end position="140"/>
    </location>
</feature>
<keyword evidence="1" id="KW-0812">Transmembrane</keyword>
<keyword evidence="1" id="KW-0472">Membrane</keyword>
<reference evidence="2 3" key="1">
    <citation type="submission" date="2019-03" db="EMBL/GenBank/DDBJ databases">
        <title>Genomic Encyclopedia of Type Strains, Phase IV (KMG-IV): sequencing the most valuable type-strain genomes for metagenomic binning, comparative biology and taxonomic classification.</title>
        <authorList>
            <person name="Goeker M."/>
        </authorList>
    </citation>
    <scope>NUCLEOTIDE SEQUENCE [LARGE SCALE GENOMIC DNA]</scope>
    <source>
        <strain evidence="2 3">DSM 18792</strain>
    </source>
</reference>
<comment type="caution">
    <text evidence="2">The sequence shown here is derived from an EMBL/GenBank/DDBJ whole genome shotgun (WGS) entry which is preliminary data.</text>
</comment>
<protein>
    <recommendedName>
        <fullName evidence="4">DUF1440 domain-containing protein</fullName>
    </recommendedName>
</protein>
<dbReference type="OrthoDB" id="9814048at2"/>
<feature type="transmembrane region" description="Helical" evidence="1">
    <location>
        <begin position="82"/>
        <end position="104"/>
    </location>
</feature>
<organism evidence="2 3">
    <name type="scientific">Mariniflexile fucanivorans</name>
    <dbReference type="NCBI Taxonomy" id="264023"/>
    <lineage>
        <taxon>Bacteria</taxon>
        <taxon>Pseudomonadati</taxon>
        <taxon>Bacteroidota</taxon>
        <taxon>Flavobacteriia</taxon>
        <taxon>Flavobacteriales</taxon>
        <taxon>Flavobacteriaceae</taxon>
        <taxon>Mariniflexile</taxon>
    </lineage>
</organism>
<dbReference type="InterPro" id="IPR046739">
    <property type="entry name" value="DUF6789"/>
</dbReference>
<evidence type="ECO:0000313" key="2">
    <source>
        <dbReference type="EMBL" id="TCL62656.1"/>
    </source>
</evidence>
<dbReference type="AlphaFoldDB" id="A0A4R1RAD1"/>
<evidence type="ECO:0000313" key="3">
    <source>
        <dbReference type="Proteomes" id="UP000295455"/>
    </source>
</evidence>
<evidence type="ECO:0008006" key="4">
    <source>
        <dbReference type="Google" id="ProtNLM"/>
    </source>
</evidence>